<accession>A0A157QJZ6</accession>
<reference evidence="7 8" key="1">
    <citation type="submission" date="2016-03" db="EMBL/GenBank/DDBJ databases">
        <authorList>
            <consortium name="Pathogen Informatics"/>
        </authorList>
    </citation>
    <scope>NUCLEOTIDE SEQUENCE [LARGE SCALE GENOMIC DNA]</scope>
    <source>
        <strain evidence="7 8">NCTC13364</strain>
    </source>
</reference>
<evidence type="ECO:0000313" key="7">
    <source>
        <dbReference type="EMBL" id="SAI46097.1"/>
    </source>
</evidence>
<dbReference type="InterPro" id="IPR039425">
    <property type="entry name" value="RNA_pol_sigma-70-like"/>
</dbReference>
<dbReference type="AlphaFoldDB" id="A0A157QJZ6"/>
<dbReference type="Proteomes" id="UP000077037">
    <property type="component" value="Unassembled WGS sequence"/>
</dbReference>
<keyword evidence="3" id="KW-0731">Sigma factor</keyword>
<dbReference type="NCBIfam" id="TIGR02937">
    <property type="entry name" value="sigma70-ECF"/>
    <property type="match status" value="1"/>
</dbReference>
<name>A0A157QJZ6_9BORD</name>
<dbReference type="PANTHER" id="PTHR43133">
    <property type="entry name" value="RNA POLYMERASE ECF-TYPE SIGMA FACTO"/>
    <property type="match status" value="1"/>
</dbReference>
<dbReference type="GO" id="GO:0016987">
    <property type="term" value="F:sigma factor activity"/>
    <property type="evidence" value="ECO:0007669"/>
    <property type="project" value="UniProtKB-KW"/>
</dbReference>
<evidence type="ECO:0000256" key="3">
    <source>
        <dbReference type="ARBA" id="ARBA00023082"/>
    </source>
</evidence>
<dbReference type="SUPFAM" id="SSF88659">
    <property type="entry name" value="Sigma3 and sigma4 domains of RNA polymerase sigma factors"/>
    <property type="match status" value="1"/>
</dbReference>
<proteinExistence type="inferred from homology"/>
<dbReference type="Gene3D" id="1.10.1740.10">
    <property type="match status" value="1"/>
</dbReference>
<comment type="similarity">
    <text evidence="1">Belongs to the sigma-70 factor family. ECF subfamily.</text>
</comment>
<gene>
    <name evidence="7" type="primary">hurI_4</name>
    <name evidence="7" type="ORF">SAMEA1982600_03649</name>
</gene>
<keyword evidence="4" id="KW-0804">Transcription</keyword>
<keyword evidence="2" id="KW-0805">Transcription regulation</keyword>
<dbReference type="Gene3D" id="1.10.10.10">
    <property type="entry name" value="Winged helix-like DNA-binding domain superfamily/Winged helix DNA-binding domain"/>
    <property type="match status" value="1"/>
</dbReference>
<feature type="domain" description="RNA polymerase sigma factor 70 region 4 type 2" evidence="6">
    <location>
        <begin position="108"/>
        <end position="158"/>
    </location>
</feature>
<protein>
    <submittedName>
        <fullName evidence="7">Heme uptake RNA polymerase sigma-70 factor</fullName>
    </submittedName>
</protein>
<dbReference type="Pfam" id="PF04542">
    <property type="entry name" value="Sigma70_r2"/>
    <property type="match status" value="1"/>
</dbReference>
<dbReference type="InterPro" id="IPR013325">
    <property type="entry name" value="RNA_pol_sigma_r2"/>
</dbReference>
<dbReference type="InterPro" id="IPR013249">
    <property type="entry name" value="RNA_pol_sigma70_r4_t2"/>
</dbReference>
<dbReference type="InterPro" id="IPR013324">
    <property type="entry name" value="RNA_pol_sigma_r3/r4-like"/>
</dbReference>
<evidence type="ECO:0000259" key="5">
    <source>
        <dbReference type="Pfam" id="PF04542"/>
    </source>
</evidence>
<dbReference type="GO" id="GO:0003677">
    <property type="term" value="F:DNA binding"/>
    <property type="evidence" value="ECO:0007669"/>
    <property type="project" value="InterPro"/>
</dbReference>
<organism evidence="7 8">
    <name type="scientific">Bordetella ansorpii</name>
    <dbReference type="NCBI Taxonomy" id="288768"/>
    <lineage>
        <taxon>Bacteria</taxon>
        <taxon>Pseudomonadati</taxon>
        <taxon>Pseudomonadota</taxon>
        <taxon>Betaproteobacteria</taxon>
        <taxon>Burkholderiales</taxon>
        <taxon>Alcaligenaceae</taxon>
        <taxon>Bordetella</taxon>
    </lineage>
</organism>
<dbReference type="EMBL" id="FKBS01000025">
    <property type="protein sequence ID" value="SAI46097.1"/>
    <property type="molecule type" value="Genomic_DNA"/>
</dbReference>
<evidence type="ECO:0000256" key="2">
    <source>
        <dbReference type="ARBA" id="ARBA00023015"/>
    </source>
</evidence>
<feature type="domain" description="RNA polymerase sigma-70 region 2" evidence="5">
    <location>
        <begin position="12"/>
        <end position="73"/>
    </location>
</feature>
<dbReference type="InterPro" id="IPR036388">
    <property type="entry name" value="WH-like_DNA-bd_sf"/>
</dbReference>
<dbReference type="GO" id="GO:0006352">
    <property type="term" value="P:DNA-templated transcription initiation"/>
    <property type="evidence" value="ECO:0007669"/>
    <property type="project" value="InterPro"/>
</dbReference>
<dbReference type="PANTHER" id="PTHR43133:SF63">
    <property type="entry name" value="RNA POLYMERASE SIGMA FACTOR FECI-RELATED"/>
    <property type="match status" value="1"/>
</dbReference>
<evidence type="ECO:0000256" key="4">
    <source>
        <dbReference type="ARBA" id="ARBA00023163"/>
    </source>
</evidence>
<evidence type="ECO:0000313" key="8">
    <source>
        <dbReference type="Proteomes" id="UP000077037"/>
    </source>
</evidence>
<dbReference type="InterPro" id="IPR007627">
    <property type="entry name" value="RNA_pol_sigma70_r2"/>
</dbReference>
<evidence type="ECO:0000259" key="6">
    <source>
        <dbReference type="Pfam" id="PF08281"/>
    </source>
</evidence>
<dbReference type="SUPFAM" id="SSF88946">
    <property type="entry name" value="Sigma2 domain of RNA polymerase sigma factors"/>
    <property type="match status" value="1"/>
</dbReference>
<dbReference type="InterPro" id="IPR014284">
    <property type="entry name" value="RNA_pol_sigma-70_dom"/>
</dbReference>
<evidence type="ECO:0000256" key="1">
    <source>
        <dbReference type="ARBA" id="ARBA00010641"/>
    </source>
</evidence>
<dbReference type="RefSeq" id="WP_066419163.1">
    <property type="nucleotide sequence ID" value="NZ_FKBS01000025.1"/>
</dbReference>
<sequence>MSAPSLLDYFTRRYASLKSSLTRRLGNADMASDALHDTWVRLQGMETLPERERPGAYLMRVALNIAVDGQRRETLYATGEEVESALNQHMDAAPGPARTAQARLDLGILLRQVEHMPERRRVILVMAHWEDLTREEIARRLKISVRTVDTELKRAHERLAEFFGETQK</sequence>
<dbReference type="Pfam" id="PF08281">
    <property type="entry name" value="Sigma70_r4_2"/>
    <property type="match status" value="1"/>
</dbReference>